<evidence type="ECO:0000256" key="4">
    <source>
        <dbReference type="ARBA" id="ARBA00022729"/>
    </source>
</evidence>
<dbReference type="Proteomes" id="UP000253436">
    <property type="component" value="Unassembled WGS sequence"/>
</dbReference>
<dbReference type="EMBL" id="QPJO01000002">
    <property type="protein sequence ID" value="RCW92143.1"/>
    <property type="molecule type" value="Genomic_DNA"/>
</dbReference>
<comment type="caution">
    <text evidence="10">The sequence shown here is derived from an EMBL/GenBank/DDBJ whole genome shotgun (WGS) entry which is preliminary data.</text>
</comment>
<gene>
    <name evidence="10" type="ORF">DFQ08_102164</name>
</gene>
<dbReference type="SMART" id="SM00812">
    <property type="entry name" value="Alpha_L_fucos"/>
    <property type="match status" value="1"/>
</dbReference>
<evidence type="ECO:0000259" key="8">
    <source>
        <dbReference type="Pfam" id="PF01120"/>
    </source>
</evidence>
<dbReference type="OrthoDB" id="1095333at2"/>
<feature type="domain" description="Glycoside hydrolase family 29 N-terminal" evidence="8">
    <location>
        <begin position="20"/>
        <end position="393"/>
    </location>
</feature>
<proteinExistence type="inferred from homology"/>
<dbReference type="Pfam" id="PF16757">
    <property type="entry name" value="Fucosidase_C"/>
    <property type="match status" value="1"/>
</dbReference>
<dbReference type="GO" id="GO:0016139">
    <property type="term" value="P:glycoside catabolic process"/>
    <property type="evidence" value="ECO:0007669"/>
    <property type="project" value="TreeGrafter"/>
</dbReference>
<dbReference type="SUPFAM" id="SSF51445">
    <property type="entry name" value="(Trans)glycosidases"/>
    <property type="match status" value="1"/>
</dbReference>
<sequence length="507" mass="58811">MSIKKLTTLFFLTLSTSFVFSQTQSTKNTIDANWESMAEHYEVPEWFKDGKIGVWMHWGIPSAIDENRIEDGSHYGRRMYGSDAYDARNEADRIRTEKLTEWHTKRYGHPSEFGYEKFIANFKAENFDANAIVKFVKDCGARFIMPVATHHDNFDMYDSFFPWNAVKMGPKKDILKEWKNAAYQHHLKFGVSTHLYWSPRFFRTARKFQKEGTPEWEFFNMDYDTAAFASQDSWNQHWYKRSWDLIEKYDPDLFNNDSPYPTIKTGKGLGVKLFSDYLNRDLKENNGKQTTVLSFKNAKENKAAFTYNLERGMFGEQQKYPWIWATDLSGSWFYRKNSFTKMSLDVLIGNAIDAISKNGIVMINIALKGDGTIPDNQRQMLSDFGTFVNINKEGIYNTRPWKTFGEGPLEIVTKRAGENLKPFSEKDIRFTKKGDNLYAFVLAPPTKDILIKVLKTKGLLQKSIKDIQLLGSDKKINWKQNSDGLAIKNNFKAITNQSAICFKIITE</sequence>
<dbReference type="GO" id="GO:0005764">
    <property type="term" value="C:lysosome"/>
    <property type="evidence" value="ECO:0007669"/>
    <property type="project" value="TreeGrafter"/>
</dbReference>
<dbReference type="Gene3D" id="2.60.40.1180">
    <property type="entry name" value="Golgi alpha-mannosidase II"/>
    <property type="match status" value="1"/>
</dbReference>
<reference evidence="10 11" key="1">
    <citation type="submission" date="2018-07" db="EMBL/GenBank/DDBJ databases">
        <title>Genomic Encyclopedia of Type Strains, Phase III (KMG-III): the genomes of soil and plant-associated and newly described type strains.</title>
        <authorList>
            <person name="Whitman W."/>
        </authorList>
    </citation>
    <scope>NUCLEOTIDE SEQUENCE [LARGE SCALE GENOMIC DNA]</scope>
    <source>
        <strain evidence="10 11">CECT 7958</strain>
    </source>
</reference>
<evidence type="ECO:0000259" key="9">
    <source>
        <dbReference type="Pfam" id="PF16757"/>
    </source>
</evidence>
<dbReference type="InterPro" id="IPR013780">
    <property type="entry name" value="Glyco_hydro_b"/>
</dbReference>
<evidence type="ECO:0000313" key="10">
    <source>
        <dbReference type="EMBL" id="RCW92143.1"/>
    </source>
</evidence>
<dbReference type="GO" id="GO:0006004">
    <property type="term" value="P:fucose metabolic process"/>
    <property type="evidence" value="ECO:0007669"/>
    <property type="project" value="InterPro"/>
</dbReference>
<dbReference type="InterPro" id="IPR057739">
    <property type="entry name" value="Glyco_hydro_29_N"/>
</dbReference>
<comment type="function">
    <text evidence="1">Alpha-L-fucosidase is responsible for hydrolyzing the alpha-1,6-linked fucose joined to the reducing-end N-acetylglucosamine of the carbohydrate moieties of glycoproteins.</text>
</comment>
<evidence type="ECO:0000256" key="5">
    <source>
        <dbReference type="ARBA" id="ARBA00022801"/>
    </source>
</evidence>
<evidence type="ECO:0000256" key="6">
    <source>
        <dbReference type="ARBA" id="ARBA00023295"/>
    </source>
</evidence>
<dbReference type="PIRSF" id="PIRSF001092">
    <property type="entry name" value="Alpha-L-fucosidase"/>
    <property type="match status" value="1"/>
</dbReference>
<keyword evidence="4 7" id="KW-0732">Signal</keyword>
<dbReference type="InterPro" id="IPR000933">
    <property type="entry name" value="Glyco_hydro_29"/>
</dbReference>
<evidence type="ECO:0000256" key="1">
    <source>
        <dbReference type="ARBA" id="ARBA00004071"/>
    </source>
</evidence>
<dbReference type="PRINTS" id="PR00741">
    <property type="entry name" value="GLHYDRLASE29"/>
</dbReference>
<dbReference type="GO" id="GO:0004560">
    <property type="term" value="F:alpha-L-fucosidase activity"/>
    <property type="evidence" value="ECO:0007669"/>
    <property type="project" value="InterPro"/>
</dbReference>
<dbReference type="EC" id="3.2.1.51" evidence="3"/>
<dbReference type="InterPro" id="IPR016286">
    <property type="entry name" value="FUC_metazoa-typ"/>
</dbReference>
<feature type="chain" id="PRO_5016961274" description="alpha-L-fucosidase" evidence="7">
    <location>
        <begin position="22"/>
        <end position="507"/>
    </location>
</feature>
<feature type="signal peptide" evidence="7">
    <location>
        <begin position="1"/>
        <end position="21"/>
    </location>
</feature>
<dbReference type="AlphaFoldDB" id="A0A368ZFC9"/>
<evidence type="ECO:0000256" key="3">
    <source>
        <dbReference type="ARBA" id="ARBA00012662"/>
    </source>
</evidence>
<dbReference type="PANTHER" id="PTHR10030">
    <property type="entry name" value="ALPHA-L-FUCOSIDASE"/>
    <property type="match status" value="1"/>
</dbReference>
<dbReference type="RefSeq" id="WP_114308829.1">
    <property type="nucleotide sequence ID" value="NZ_QPJO01000002.1"/>
</dbReference>
<dbReference type="PANTHER" id="PTHR10030:SF37">
    <property type="entry name" value="ALPHA-L-FUCOSIDASE-RELATED"/>
    <property type="match status" value="1"/>
</dbReference>
<comment type="similarity">
    <text evidence="2">Belongs to the glycosyl hydrolase 29 family.</text>
</comment>
<keyword evidence="6" id="KW-0326">Glycosidase</keyword>
<dbReference type="Pfam" id="PF01120">
    <property type="entry name" value="Alpha_L_fucos"/>
    <property type="match status" value="1"/>
</dbReference>
<evidence type="ECO:0000256" key="2">
    <source>
        <dbReference type="ARBA" id="ARBA00007951"/>
    </source>
</evidence>
<dbReference type="InterPro" id="IPR031919">
    <property type="entry name" value="Fucosidase_C"/>
</dbReference>
<organism evidence="10 11">
    <name type="scientific">Winogradskyella arenosi</name>
    <dbReference type="NCBI Taxonomy" id="533325"/>
    <lineage>
        <taxon>Bacteria</taxon>
        <taxon>Pseudomonadati</taxon>
        <taxon>Bacteroidota</taxon>
        <taxon>Flavobacteriia</taxon>
        <taxon>Flavobacteriales</taxon>
        <taxon>Flavobacteriaceae</taxon>
        <taxon>Winogradskyella</taxon>
    </lineage>
</organism>
<dbReference type="InterPro" id="IPR017853">
    <property type="entry name" value="GH"/>
</dbReference>
<keyword evidence="11" id="KW-1185">Reference proteome</keyword>
<name>A0A368ZFC9_9FLAO</name>
<dbReference type="Gene3D" id="3.20.20.80">
    <property type="entry name" value="Glycosidases"/>
    <property type="match status" value="1"/>
</dbReference>
<evidence type="ECO:0000256" key="7">
    <source>
        <dbReference type="SAM" id="SignalP"/>
    </source>
</evidence>
<keyword evidence="5" id="KW-0378">Hydrolase</keyword>
<accession>A0A368ZFC9</accession>
<protein>
    <recommendedName>
        <fullName evidence="3">alpha-L-fucosidase</fullName>
        <ecNumber evidence="3">3.2.1.51</ecNumber>
    </recommendedName>
</protein>
<evidence type="ECO:0000313" key="11">
    <source>
        <dbReference type="Proteomes" id="UP000253436"/>
    </source>
</evidence>
<feature type="domain" description="Alpha-L-fucosidase C-terminal" evidence="9">
    <location>
        <begin position="425"/>
        <end position="504"/>
    </location>
</feature>